<dbReference type="AlphaFoldDB" id="A0A318KK53"/>
<evidence type="ECO:0000256" key="2">
    <source>
        <dbReference type="ARBA" id="ARBA00029460"/>
    </source>
</evidence>
<evidence type="ECO:0000256" key="3">
    <source>
        <dbReference type="PROSITE-ProRule" id="PRU00182"/>
    </source>
</evidence>
<sequence length="255" mass="28342">MRIDQLLVARKLCASRAQAQDAVKAERVKVNGKTIIKCSQDFDENADIEVSAAELAFASRAGLKLYHALMDFELSVKDRIVLDVGASTGGFTDVCLSQGAAHVYACDVGSGQLIDKLRQDPRVSNMENINCRYLEVKMFDPLPDFVCMDVSFISILSIMPAVLSCLKPKYEMVLLIKPQFEAGKKDIGKNGIVKDLKVHQRVLMQTIDGLLQLKIYPQKLAKSKVCGRDGNQEYVVYCSSTPSHKVFDYQKIVKS</sequence>
<dbReference type="Pfam" id="PF01728">
    <property type="entry name" value="FtsJ"/>
    <property type="match status" value="1"/>
</dbReference>
<dbReference type="GO" id="GO:0003723">
    <property type="term" value="F:RNA binding"/>
    <property type="evidence" value="ECO:0007669"/>
    <property type="project" value="UniProtKB-KW"/>
</dbReference>
<gene>
    <name evidence="5" type="ORF">DES51_1136</name>
</gene>
<dbReference type="RefSeq" id="WP_022939595.1">
    <property type="nucleotide sequence ID" value="NZ_CABKRQ010000011.1"/>
</dbReference>
<dbReference type="SUPFAM" id="SSF53335">
    <property type="entry name" value="S-adenosyl-L-methionine-dependent methyltransferases"/>
    <property type="match status" value="1"/>
</dbReference>
<dbReference type="Proteomes" id="UP000247612">
    <property type="component" value="Unassembled WGS sequence"/>
</dbReference>
<keyword evidence="5" id="KW-0489">Methyltransferase</keyword>
<dbReference type="NCBIfam" id="TIGR00478">
    <property type="entry name" value="tly"/>
    <property type="match status" value="1"/>
</dbReference>
<dbReference type="GO" id="GO:0032259">
    <property type="term" value="P:methylation"/>
    <property type="evidence" value="ECO:0007669"/>
    <property type="project" value="UniProtKB-KW"/>
</dbReference>
<dbReference type="OrthoDB" id="9784736at2"/>
<dbReference type="Pfam" id="PF01479">
    <property type="entry name" value="S4"/>
    <property type="match status" value="1"/>
</dbReference>
<dbReference type="PROSITE" id="PS50889">
    <property type="entry name" value="S4"/>
    <property type="match status" value="1"/>
</dbReference>
<protein>
    <submittedName>
        <fullName evidence="5">23S rRNA (Cytidine1920-2'-O)/16S rRNA (Cytidine1409-2'-O)-methyltransferase</fullName>
    </submittedName>
</protein>
<dbReference type="CDD" id="cd02440">
    <property type="entry name" value="AdoMet_MTases"/>
    <property type="match status" value="1"/>
</dbReference>
<dbReference type="Gene3D" id="3.10.290.10">
    <property type="entry name" value="RNA-binding S4 domain"/>
    <property type="match status" value="1"/>
</dbReference>
<keyword evidence="6" id="KW-1185">Reference proteome</keyword>
<dbReference type="InterPro" id="IPR047048">
    <property type="entry name" value="TlyA"/>
</dbReference>
<name>A0A318KK53_9FIRM</name>
<dbReference type="InterPro" id="IPR002942">
    <property type="entry name" value="S4_RNA-bd"/>
</dbReference>
<organism evidence="5 6">
    <name type="scientific">Dielma fastidiosa</name>
    <dbReference type="NCBI Taxonomy" id="1034346"/>
    <lineage>
        <taxon>Bacteria</taxon>
        <taxon>Bacillati</taxon>
        <taxon>Bacillota</taxon>
        <taxon>Erysipelotrichia</taxon>
        <taxon>Erysipelotrichales</taxon>
        <taxon>Erysipelotrichaceae</taxon>
        <taxon>Dielma</taxon>
    </lineage>
</organism>
<evidence type="ECO:0000259" key="4">
    <source>
        <dbReference type="SMART" id="SM00363"/>
    </source>
</evidence>
<reference evidence="5 6" key="1">
    <citation type="submission" date="2018-05" db="EMBL/GenBank/DDBJ databases">
        <title>Genomic Encyclopedia of Type Strains, Phase IV (KMG-IV): sequencing the most valuable type-strain genomes for metagenomic binning, comparative biology and taxonomic classification.</title>
        <authorList>
            <person name="Goeker M."/>
        </authorList>
    </citation>
    <scope>NUCLEOTIDE SEQUENCE [LARGE SCALE GENOMIC DNA]</scope>
    <source>
        <strain evidence="5 6">JC118</strain>
    </source>
</reference>
<keyword evidence="5" id="KW-0808">Transferase</keyword>
<dbReference type="InterPro" id="IPR004538">
    <property type="entry name" value="Hemolysin_A/TlyA"/>
</dbReference>
<proteinExistence type="inferred from homology"/>
<dbReference type="InterPro" id="IPR002877">
    <property type="entry name" value="RNA_MeTrfase_FtsJ_dom"/>
</dbReference>
<dbReference type="PANTHER" id="PTHR32319:SF0">
    <property type="entry name" value="BACTERIAL HEMOLYSIN-LIKE PROTEIN"/>
    <property type="match status" value="1"/>
</dbReference>
<evidence type="ECO:0000256" key="1">
    <source>
        <dbReference type="ARBA" id="ARBA00022884"/>
    </source>
</evidence>
<dbReference type="CDD" id="cd00165">
    <property type="entry name" value="S4"/>
    <property type="match status" value="1"/>
</dbReference>
<dbReference type="STRING" id="1034346.GCA_000313565_03317"/>
<dbReference type="PIRSF" id="PIRSF005578">
    <property type="entry name" value="TlyA"/>
    <property type="match status" value="1"/>
</dbReference>
<evidence type="ECO:0000313" key="5">
    <source>
        <dbReference type="EMBL" id="PXX76812.1"/>
    </source>
</evidence>
<dbReference type="InterPro" id="IPR029063">
    <property type="entry name" value="SAM-dependent_MTases_sf"/>
</dbReference>
<accession>A0A318KK53</accession>
<dbReference type="SUPFAM" id="SSF55174">
    <property type="entry name" value="Alpha-L RNA-binding motif"/>
    <property type="match status" value="1"/>
</dbReference>
<dbReference type="EMBL" id="QJKH01000013">
    <property type="protein sequence ID" value="PXX76812.1"/>
    <property type="molecule type" value="Genomic_DNA"/>
</dbReference>
<dbReference type="GO" id="GO:0008168">
    <property type="term" value="F:methyltransferase activity"/>
    <property type="evidence" value="ECO:0007669"/>
    <property type="project" value="UniProtKB-KW"/>
</dbReference>
<comment type="caution">
    <text evidence="5">The sequence shown here is derived from an EMBL/GenBank/DDBJ whole genome shotgun (WGS) entry which is preliminary data.</text>
</comment>
<evidence type="ECO:0000313" key="6">
    <source>
        <dbReference type="Proteomes" id="UP000247612"/>
    </source>
</evidence>
<comment type="similarity">
    <text evidence="2">Belongs to the TlyA family.</text>
</comment>
<dbReference type="InterPro" id="IPR036986">
    <property type="entry name" value="S4_RNA-bd_sf"/>
</dbReference>
<dbReference type="PANTHER" id="PTHR32319">
    <property type="entry name" value="BACTERIAL HEMOLYSIN-LIKE PROTEIN"/>
    <property type="match status" value="1"/>
</dbReference>
<dbReference type="Gene3D" id="3.40.50.150">
    <property type="entry name" value="Vaccinia Virus protein VP39"/>
    <property type="match status" value="1"/>
</dbReference>
<feature type="domain" description="RNA-binding S4" evidence="4">
    <location>
        <begin position="1"/>
        <end position="63"/>
    </location>
</feature>
<keyword evidence="1 3" id="KW-0694">RNA-binding</keyword>
<dbReference type="SMART" id="SM00363">
    <property type="entry name" value="S4"/>
    <property type="match status" value="1"/>
</dbReference>